<comment type="caution">
    <text evidence="2">The sequence shown here is derived from an EMBL/GenBank/DDBJ whole genome shotgun (WGS) entry which is preliminary data.</text>
</comment>
<proteinExistence type="predicted"/>
<gene>
    <name evidence="2" type="ORF">QQ008_03115</name>
</gene>
<evidence type="ECO:0000313" key="2">
    <source>
        <dbReference type="EMBL" id="MDN5200326.1"/>
    </source>
</evidence>
<feature type="domain" description="N-acetyltransferase" evidence="1">
    <location>
        <begin position="10"/>
        <end position="179"/>
    </location>
</feature>
<sequence>MTHRIEGTLTTLRPATMNDKRAIYQWMAESDLTSLMIGPPNFPDHPIPTWEEFLDDYEDYFFDGSKPLLGHSFIIELNEQPIGQINYGEIYPDDQVTELDIWLSARKYIGKGYGTDALITLCSYLHQKFHVKKFMIAPSERNIGAIKAYKKAGFMPTTDRPVYFRPDYDDAILMIKQWSS</sequence>
<dbReference type="EMBL" id="JAUJEA010000001">
    <property type="protein sequence ID" value="MDN5200326.1"/>
    <property type="molecule type" value="Genomic_DNA"/>
</dbReference>
<dbReference type="InterPro" id="IPR000182">
    <property type="entry name" value="GNAT_dom"/>
</dbReference>
<evidence type="ECO:0000259" key="1">
    <source>
        <dbReference type="PROSITE" id="PS51186"/>
    </source>
</evidence>
<name>A0ABT8KHY3_9BACT</name>
<dbReference type="RefSeq" id="WP_346750351.1">
    <property type="nucleotide sequence ID" value="NZ_JAUJEA010000001.1"/>
</dbReference>
<keyword evidence="3" id="KW-1185">Reference proteome</keyword>
<evidence type="ECO:0000313" key="3">
    <source>
        <dbReference type="Proteomes" id="UP001172082"/>
    </source>
</evidence>
<dbReference type="PANTHER" id="PTHR43415">
    <property type="entry name" value="SPERMIDINE N(1)-ACETYLTRANSFERASE"/>
    <property type="match status" value="1"/>
</dbReference>
<dbReference type="PANTHER" id="PTHR43415:SF3">
    <property type="entry name" value="GNAT-FAMILY ACETYLTRANSFERASE"/>
    <property type="match status" value="1"/>
</dbReference>
<dbReference type="Proteomes" id="UP001172082">
    <property type="component" value="Unassembled WGS sequence"/>
</dbReference>
<protein>
    <submittedName>
        <fullName evidence="2">GNAT family N-acetyltransferase</fullName>
    </submittedName>
</protein>
<organism evidence="2 3">
    <name type="scientific">Splendidivirga corallicola</name>
    <dbReference type="NCBI Taxonomy" id="3051826"/>
    <lineage>
        <taxon>Bacteria</taxon>
        <taxon>Pseudomonadati</taxon>
        <taxon>Bacteroidota</taxon>
        <taxon>Cytophagia</taxon>
        <taxon>Cytophagales</taxon>
        <taxon>Splendidivirgaceae</taxon>
        <taxon>Splendidivirga</taxon>
    </lineage>
</organism>
<dbReference type="SUPFAM" id="SSF55729">
    <property type="entry name" value="Acyl-CoA N-acyltransferases (Nat)"/>
    <property type="match status" value="1"/>
</dbReference>
<dbReference type="Gene3D" id="3.40.630.30">
    <property type="match status" value="1"/>
</dbReference>
<reference evidence="2" key="1">
    <citation type="submission" date="2023-06" db="EMBL/GenBank/DDBJ databases">
        <title>Genomic of Parafulvivirga corallium.</title>
        <authorList>
            <person name="Wang G."/>
        </authorList>
    </citation>
    <scope>NUCLEOTIDE SEQUENCE</scope>
    <source>
        <strain evidence="2">BMA10</strain>
    </source>
</reference>
<dbReference type="InterPro" id="IPR016181">
    <property type="entry name" value="Acyl_CoA_acyltransferase"/>
</dbReference>
<dbReference type="Pfam" id="PF13302">
    <property type="entry name" value="Acetyltransf_3"/>
    <property type="match status" value="1"/>
</dbReference>
<accession>A0ABT8KHY3</accession>
<dbReference type="PROSITE" id="PS51186">
    <property type="entry name" value="GNAT"/>
    <property type="match status" value="1"/>
</dbReference>